<keyword evidence="1" id="KW-0812">Transmembrane</keyword>
<proteinExistence type="predicted"/>
<dbReference type="PANTHER" id="PTHR43310:SF1">
    <property type="entry name" value="SULFATE TRANSPORTER YBAR-RELATED"/>
    <property type="match status" value="1"/>
</dbReference>
<accession>A0ABV8C592</accession>
<name>A0ABV8C592_9PSEU</name>
<dbReference type="Proteomes" id="UP001595690">
    <property type="component" value="Unassembled WGS sequence"/>
</dbReference>
<keyword evidence="1" id="KW-1133">Transmembrane helix</keyword>
<keyword evidence="1" id="KW-0472">Membrane</keyword>
<dbReference type="EMBL" id="JBHRZI010000032">
    <property type="protein sequence ID" value="MFC3897066.1"/>
    <property type="molecule type" value="Genomic_DNA"/>
</dbReference>
<dbReference type="InterPro" id="IPR052706">
    <property type="entry name" value="Membrane-Transporter-like"/>
</dbReference>
<organism evidence="2 3">
    <name type="scientific">Lentzea rhizosphaerae</name>
    <dbReference type="NCBI Taxonomy" id="2041025"/>
    <lineage>
        <taxon>Bacteria</taxon>
        <taxon>Bacillati</taxon>
        <taxon>Actinomycetota</taxon>
        <taxon>Actinomycetes</taxon>
        <taxon>Pseudonocardiales</taxon>
        <taxon>Pseudonocardiaceae</taxon>
        <taxon>Lentzea</taxon>
    </lineage>
</organism>
<evidence type="ECO:0000313" key="3">
    <source>
        <dbReference type="Proteomes" id="UP001595690"/>
    </source>
</evidence>
<reference evidence="3" key="1">
    <citation type="journal article" date="2019" name="Int. J. Syst. Evol. Microbiol.">
        <title>The Global Catalogue of Microorganisms (GCM) 10K type strain sequencing project: providing services to taxonomists for standard genome sequencing and annotation.</title>
        <authorList>
            <consortium name="The Broad Institute Genomics Platform"/>
            <consortium name="The Broad Institute Genome Sequencing Center for Infectious Disease"/>
            <person name="Wu L."/>
            <person name="Ma J."/>
        </authorList>
    </citation>
    <scope>NUCLEOTIDE SEQUENCE [LARGE SCALE GENOMIC DNA]</scope>
    <source>
        <strain evidence="3">CGMCC 4.7405</strain>
    </source>
</reference>
<keyword evidence="3" id="KW-1185">Reference proteome</keyword>
<dbReference type="PANTHER" id="PTHR43310">
    <property type="entry name" value="SULFATE TRANSPORTER YBAR-RELATED"/>
    <property type="match status" value="1"/>
</dbReference>
<protein>
    <recommendedName>
        <fullName evidence="4">Sulfate permease family protein</fullName>
    </recommendedName>
</protein>
<evidence type="ECO:0008006" key="4">
    <source>
        <dbReference type="Google" id="ProtNLM"/>
    </source>
</evidence>
<comment type="caution">
    <text evidence="2">The sequence shown here is derived from an EMBL/GenBank/DDBJ whole genome shotgun (WGS) entry which is preliminary data.</text>
</comment>
<feature type="transmembrane region" description="Helical" evidence="1">
    <location>
        <begin position="60"/>
        <end position="91"/>
    </location>
</feature>
<evidence type="ECO:0000313" key="2">
    <source>
        <dbReference type="EMBL" id="MFC3897066.1"/>
    </source>
</evidence>
<feature type="transmembrane region" description="Helical" evidence="1">
    <location>
        <begin position="7"/>
        <end position="40"/>
    </location>
</feature>
<evidence type="ECO:0000256" key="1">
    <source>
        <dbReference type="SAM" id="Phobius"/>
    </source>
</evidence>
<gene>
    <name evidence="2" type="ORF">ACFOWZ_36785</name>
</gene>
<sequence length="100" mass="10547">MSTLAAGVFLLILVFVLGPVVSLIPMAALVAVMVFVSISTFDWTSIKISTLRRTPKSETAVVVVTVGTVVATHNLALGVLAGALLSAIFFARRAVLRLHQ</sequence>